<dbReference type="SUPFAM" id="SSF52058">
    <property type="entry name" value="L domain-like"/>
    <property type="match status" value="1"/>
</dbReference>
<dbReference type="Pfam" id="PF14580">
    <property type="entry name" value="LRR_9"/>
    <property type="match status" value="1"/>
</dbReference>
<evidence type="ECO:0000256" key="2">
    <source>
        <dbReference type="ARBA" id="ARBA00014223"/>
    </source>
</evidence>
<keyword evidence="3" id="KW-0963">Cytoplasm</keyword>
<reference evidence="6" key="1">
    <citation type="submission" date="2024-06" db="EMBL/GenBank/DDBJ databases">
        <authorList>
            <person name="Liu X."/>
            <person name="Lenzi L."/>
            <person name="Haldenby T S."/>
            <person name="Uol C."/>
        </authorList>
    </citation>
    <scope>NUCLEOTIDE SEQUENCE</scope>
</reference>
<protein>
    <recommendedName>
        <fullName evidence="2">Leucine-rich repeat-containing protein 51</fullName>
    </recommendedName>
</protein>
<gene>
    <name evidence="6" type="ORF">CDAUBV1_LOCUS14318</name>
</gene>
<evidence type="ECO:0000256" key="5">
    <source>
        <dbReference type="ARBA" id="ARBA00022737"/>
    </source>
</evidence>
<keyword evidence="5" id="KW-0677">Repeat</keyword>
<dbReference type="EMBL" id="CAXLJL010000600">
    <property type="protein sequence ID" value="CAL5139287.1"/>
    <property type="molecule type" value="Genomic_DNA"/>
</dbReference>
<organism evidence="6 7">
    <name type="scientific">Calicophoron daubneyi</name>
    <name type="common">Rumen fluke</name>
    <name type="synonym">Paramphistomum daubneyi</name>
    <dbReference type="NCBI Taxonomy" id="300641"/>
    <lineage>
        <taxon>Eukaryota</taxon>
        <taxon>Metazoa</taxon>
        <taxon>Spiralia</taxon>
        <taxon>Lophotrochozoa</taxon>
        <taxon>Platyhelminthes</taxon>
        <taxon>Trematoda</taxon>
        <taxon>Digenea</taxon>
        <taxon>Plagiorchiida</taxon>
        <taxon>Pronocephalata</taxon>
        <taxon>Paramphistomoidea</taxon>
        <taxon>Paramphistomidae</taxon>
        <taxon>Calicophoron</taxon>
    </lineage>
</organism>
<dbReference type="AlphaFoldDB" id="A0AAV2TPC8"/>
<keyword evidence="4" id="KW-0433">Leucine-rich repeat</keyword>
<sequence length="195" mass="22020">MTDASAPITQSDKLAKIYQPLDYSFYDIKEVADIHNNEPRFLPGLKLNCPKSSSGKWLTKTLKLNNNLLEGLQDVPTIVTELFGCPEWITWLDVSCNKIHAISPAIKQLCSLKILYLHGNQIKAMQEVQRLTNLPDLVKLTLHGNPVEREKGYFHLVLGILPNLLSLDFTGVSAADHQTADAYRRQKNRPKKTKD</sequence>
<dbReference type="PANTHER" id="PTHR46545">
    <property type="entry name" value="LEUCINE-RICH REPEAT-CONTAINING PROTEIN 51"/>
    <property type="match status" value="1"/>
</dbReference>
<evidence type="ECO:0000313" key="6">
    <source>
        <dbReference type="EMBL" id="CAL5139287.1"/>
    </source>
</evidence>
<dbReference type="InterPro" id="IPR001611">
    <property type="entry name" value="Leu-rich_rpt"/>
</dbReference>
<dbReference type="PROSITE" id="PS51450">
    <property type="entry name" value="LRR"/>
    <property type="match status" value="1"/>
</dbReference>
<evidence type="ECO:0000256" key="4">
    <source>
        <dbReference type="ARBA" id="ARBA00022614"/>
    </source>
</evidence>
<dbReference type="GO" id="GO:0005737">
    <property type="term" value="C:cytoplasm"/>
    <property type="evidence" value="ECO:0007669"/>
    <property type="project" value="UniProtKB-SubCell"/>
</dbReference>
<evidence type="ECO:0000256" key="1">
    <source>
        <dbReference type="ARBA" id="ARBA00004496"/>
    </source>
</evidence>
<dbReference type="Gene3D" id="3.80.10.10">
    <property type="entry name" value="Ribonuclease Inhibitor"/>
    <property type="match status" value="1"/>
</dbReference>
<name>A0AAV2TPC8_CALDB</name>
<comment type="caution">
    <text evidence="6">The sequence shown here is derived from an EMBL/GenBank/DDBJ whole genome shotgun (WGS) entry which is preliminary data.</text>
</comment>
<comment type="subcellular location">
    <subcellularLocation>
        <location evidence="1">Cytoplasm</location>
    </subcellularLocation>
</comment>
<proteinExistence type="predicted"/>
<accession>A0AAV2TPC8</accession>
<dbReference type="PANTHER" id="PTHR46545:SF1">
    <property type="entry name" value="LEUCINE-RICH REPEAT-CONTAINING PROTEIN 51"/>
    <property type="match status" value="1"/>
</dbReference>
<evidence type="ECO:0000313" key="7">
    <source>
        <dbReference type="Proteomes" id="UP001497525"/>
    </source>
</evidence>
<evidence type="ECO:0000256" key="3">
    <source>
        <dbReference type="ARBA" id="ARBA00022490"/>
    </source>
</evidence>
<dbReference type="Proteomes" id="UP001497525">
    <property type="component" value="Unassembled WGS sequence"/>
</dbReference>
<dbReference type="InterPro" id="IPR032675">
    <property type="entry name" value="LRR_dom_sf"/>
</dbReference>